<name>A0ABW9K439_9FLAO</name>
<dbReference type="InterPro" id="IPR050491">
    <property type="entry name" value="AmpC-like"/>
</dbReference>
<accession>A0ABW9K439</accession>
<dbReference type="InterPro" id="IPR001466">
    <property type="entry name" value="Beta-lactam-related"/>
</dbReference>
<dbReference type="PANTHER" id="PTHR46825:SF12">
    <property type="entry name" value="PENICILLIN-BINDING PROTEIN 4"/>
    <property type="match status" value="1"/>
</dbReference>
<dbReference type="Pfam" id="PF00144">
    <property type="entry name" value="Beta-lactamase"/>
    <property type="match status" value="1"/>
</dbReference>
<feature type="transmembrane region" description="Helical" evidence="1">
    <location>
        <begin position="39"/>
        <end position="56"/>
    </location>
</feature>
<evidence type="ECO:0000313" key="3">
    <source>
        <dbReference type="EMBL" id="MFN1217447.1"/>
    </source>
</evidence>
<evidence type="ECO:0000256" key="1">
    <source>
        <dbReference type="SAM" id="Phobius"/>
    </source>
</evidence>
<dbReference type="PANTHER" id="PTHR46825">
    <property type="entry name" value="D-ALANYL-D-ALANINE-CARBOXYPEPTIDASE/ENDOPEPTIDASE AMPH"/>
    <property type="match status" value="1"/>
</dbReference>
<dbReference type="SUPFAM" id="SSF56601">
    <property type="entry name" value="beta-lactamase/transpeptidase-like"/>
    <property type="match status" value="1"/>
</dbReference>
<organism evidence="3 4">
    <name type="scientific">Chryseobacterium kwangjuense</name>
    <dbReference type="NCBI Taxonomy" id="267125"/>
    <lineage>
        <taxon>Bacteria</taxon>
        <taxon>Pseudomonadati</taxon>
        <taxon>Bacteroidota</taxon>
        <taxon>Flavobacteriia</taxon>
        <taxon>Flavobacteriales</taxon>
        <taxon>Weeksellaceae</taxon>
        <taxon>Chryseobacterium group</taxon>
        <taxon>Chryseobacterium</taxon>
    </lineage>
</organism>
<dbReference type="GO" id="GO:0016787">
    <property type="term" value="F:hydrolase activity"/>
    <property type="evidence" value="ECO:0007669"/>
    <property type="project" value="UniProtKB-KW"/>
</dbReference>
<keyword evidence="4" id="KW-1185">Reference proteome</keyword>
<dbReference type="Proteomes" id="UP001634154">
    <property type="component" value="Unassembled WGS sequence"/>
</dbReference>
<proteinExistence type="predicted"/>
<feature type="domain" description="Beta-lactamase-related" evidence="2">
    <location>
        <begin position="92"/>
        <end position="407"/>
    </location>
</feature>
<keyword evidence="1" id="KW-1133">Transmembrane helix</keyword>
<evidence type="ECO:0000313" key="4">
    <source>
        <dbReference type="Proteomes" id="UP001634154"/>
    </source>
</evidence>
<dbReference type="EC" id="3.-.-.-" evidence="3"/>
<keyword evidence="3" id="KW-0378">Hydrolase</keyword>
<keyword evidence="1" id="KW-0812">Transmembrane</keyword>
<reference evidence="3 4" key="1">
    <citation type="submission" date="2024-12" db="EMBL/GenBank/DDBJ databases">
        <title>Draft genome sequence of Chryseobacterium kwangjuense AG447.</title>
        <authorList>
            <person name="Cheptsov V.S."/>
            <person name="Belov A."/>
            <person name="Zavarzina A.G."/>
        </authorList>
    </citation>
    <scope>NUCLEOTIDE SEQUENCE [LARGE SCALE GENOMIC DNA]</scope>
    <source>
        <strain evidence="3 4">AG447</strain>
    </source>
</reference>
<gene>
    <name evidence="3" type="ORF">ACKW6Q_10800</name>
</gene>
<dbReference type="RefSeq" id="WP_409356674.1">
    <property type="nucleotide sequence ID" value="NZ_JBJXVJ010000002.1"/>
</dbReference>
<dbReference type="InterPro" id="IPR012338">
    <property type="entry name" value="Beta-lactam/transpept-like"/>
</dbReference>
<comment type="caution">
    <text evidence="3">The sequence shown here is derived from an EMBL/GenBank/DDBJ whole genome shotgun (WGS) entry which is preliminary data.</text>
</comment>
<dbReference type="EMBL" id="JBJXVJ010000002">
    <property type="protein sequence ID" value="MFN1217447.1"/>
    <property type="molecule type" value="Genomic_DNA"/>
</dbReference>
<dbReference type="Gene3D" id="3.40.710.10">
    <property type="entry name" value="DD-peptidase/beta-lactamase superfamily"/>
    <property type="match status" value="1"/>
</dbReference>
<protein>
    <submittedName>
        <fullName evidence="3">Serine hydrolase domain-containing protein</fullName>
        <ecNumber evidence="3">3.-.-.-</ecNumber>
    </submittedName>
</protein>
<keyword evidence="1" id="KW-0472">Membrane</keyword>
<evidence type="ECO:0000259" key="2">
    <source>
        <dbReference type="Pfam" id="PF00144"/>
    </source>
</evidence>
<sequence>MKIKDLIKTASADSQNHYGSTQIGSQTESRKRNGVMETINIKSLIISFILCILFLFSCTSKKGIIAEHTTNTVVNDKDSLYTEIQKIGLEYTQKSNVPGLAVAVIKNGKVAWIQCIGLADVERKKHVTSRTIFNVGSVSKLVASWGFMQLTENGLIKLDDPVNQYLTRWKLPESVFDNSKVTLRRMLSHTAGLSVHGYGGSEQGTKLLSLEESLSGKTKRNKESVSVIMEPGTQWKYSGGGYTLAQLLLEERTQENFAEYMKNKVFKPLGMNDSNYEWTEEMKANSATAYDTLRKPIKNRIFTEQAAAGLQTTILDLSHFAELSITADPKDLNKVLKAETIRLMEQPIQPASEHGQSGLGYRFFNFEGLPTVGHTGENDGWCASLFLHMPTKSGLVILCNGSSWINNPRDPIYNAWAKAVLKSMDSSSL</sequence>